<keyword evidence="3" id="KW-1185">Reference proteome</keyword>
<feature type="domain" description="HTH cro/C1-type" evidence="1">
    <location>
        <begin position="18"/>
        <end position="73"/>
    </location>
</feature>
<evidence type="ECO:0000313" key="3">
    <source>
        <dbReference type="Proteomes" id="UP000199051"/>
    </source>
</evidence>
<dbReference type="Gene3D" id="1.10.260.40">
    <property type="entry name" value="lambda repressor-like DNA-binding domains"/>
    <property type="match status" value="1"/>
</dbReference>
<name>A0A1H9UQ80_9PSEU</name>
<reference evidence="3" key="1">
    <citation type="submission" date="2016-10" db="EMBL/GenBank/DDBJ databases">
        <authorList>
            <person name="Varghese N."/>
            <person name="Submissions S."/>
        </authorList>
    </citation>
    <scope>NUCLEOTIDE SEQUENCE [LARGE SCALE GENOMIC DNA]</scope>
    <source>
        <strain evidence="3">DSM 44260</strain>
    </source>
</reference>
<evidence type="ECO:0000259" key="1">
    <source>
        <dbReference type="PROSITE" id="PS50943"/>
    </source>
</evidence>
<dbReference type="PROSITE" id="PS50943">
    <property type="entry name" value="HTH_CROC1"/>
    <property type="match status" value="1"/>
</dbReference>
<dbReference type="Proteomes" id="UP000199051">
    <property type="component" value="Unassembled WGS sequence"/>
</dbReference>
<dbReference type="InterPro" id="IPR001387">
    <property type="entry name" value="Cro/C1-type_HTH"/>
</dbReference>
<dbReference type="RefSeq" id="WP_092779830.1">
    <property type="nucleotide sequence ID" value="NZ_FOGI01000007.1"/>
</dbReference>
<dbReference type="GO" id="GO:0003677">
    <property type="term" value="F:DNA binding"/>
    <property type="evidence" value="ECO:0007669"/>
    <property type="project" value="InterPro"/>
</dbReference>
<dbReference type="SUPFAM" id="SSF47413">
    <property type="entry name" value="lambda repressor-like DNA-binding domains"/>
    <property type="match status" value="1"/>
</dbReference>
<dbReference type="Pfam" id="PF19054">
    <property type="entry name" value="DUF5753"/>
    <property type="match status" value="1"/>
</dbReference>
<protein>
    <submittedName>
        <fullName evidence="2">Helix-turn-helix domain-containing protein</fullName>
    </submittedName>
</protein>
<proteinExistence type="predicted"/>
<dbReference type="InterPro" id="IPR010982">
    <property type="entry name" value="Lambda_DNA-bd_dom_sf"/>
</dbReference>
<dbReference type="InterPro" id="IPR043917">
    <property type="entry name" value="DUF5753"/>
</dbReference>
<organism evidence="2 3">
    <name type="scientific">Actinokineospora terrae</name>
    <dbReference type="NCBI Taxonomy" id="155974"/>
    <lineage>
        <taxon>Bacteria</taxon>
        <taxon>Bacillati</taxon>
        <taxon>Actinomycetota</taxon>
        <taxon>Actinomycetes</taxon>
        <taxon>Pseudonocardiales</taxon>
        <taxon>Pseudonocardiaceae</taxon>
        <taxon>Actinokineospora</taxon>
    </lineage>
</organism>
<dbReference type="CDD" id="cd00093">
    <property type="entry name" value="HTH_XRE"/>
    <property type="match status" value="1"/>
</dbReference>
<accession>A0A1H9UQ80</accession>
<dbReference type="STRING" id="155974.SAMN04487818_107400"/>
<evidence type="ECO:0000313" key="2">
    <source>
        <dbReference type="EMBL" id="SES11498.1"/>
    </source>
</evidence>
<dbReference type="AlphaFoldDB" id="A0A1H9UQ80"/>
<gene>
    <name evidence="2" type="ORF">SAMN04487818_107400</name>
</gene>
<sequence>MPRQRDPRFSKRQLGRLLRTFREQAGKTQPEVATTMDWSVSKLIRIEKAAVGVSTTDLRALLAEYGMHDPEVVADLVEVAKESREQPWYARYDAVTSEPFRRLLAYEGSTAAVHQFHPVLVPGHLQTADYARAVLGSHYSGVELDLAVECRLQRQYRFESDRPKMVALVDEAAVRRTVGGPEVLRAQLRHLLARSAEDCTTLRVVPFTAGAHPGMGGGFMLLELDDEIGDTVLFEESVGKDYLATGDSEVVTAAWERFLAIEQLALSEADTTTLLRHLVES</sequence>
<dbReference type="EMBL" id="FOGI01000007">
    <property type="protein sequence ID" value="SES11498.1"/>
    <property type="molecule type" value="Genomic_DNA"/>
</dbReference>
<dbReference type="SMART" id="SM00530">
    <property type="entry name" value="HTH_XRE"/>
    <property type="match status" value="1"/>
</dbReference>
<dbReference type="Pfam" id="PF13560">
    <property type="entry name" value="HTH_31"/>
    <property type="match status" value="1"/>
</dbReference>